<dbReference type="NCBIfam" id="TIGR01733">
    <property type="entry name" value="AA-adenyl-dom"/>
    <property type="match status" value="3"/>
</dbReference>
<dbReference type="SUPFAM" id="SSF47336">
    <property type="entry name" value="ACP-like"/>
    <property type="match status" value="3"/>
</dbReference>
<sequence length="3562" mass="407618">MNQNNSNLISKYWKNKLFHRDINIELKNKNNNVSSISINHNELNYFNKLTNNNPLAQYTVIIAIYNFLLKRFVSEFDGFIVSNFKNQSNSLPLSFSTDLNLSFKGYLQTVKLEILDTLNNADFNKDIVFQKTGFEDFSLLSHYGININSNSKLDSNGVLFNVKINEKEDIEIHVSYLEGFIKKTIVDYLVQHFKDFIINLENNIEVNLSEYPLLSENEKHQLLVDFNDNDLAYPKDKTIVTFFEEQVTKTPYNVAVVFGEVELTYVALNEKANQLANYISSKYTINKGDIIGVFLPKSDVGIVSLLAILKLGAVYLPIDTNYPQKRIDYLIKDSGLKLLIGDDAVLKNDNCDILNVNLVNLEDYSNDNINASITSKDLAYVIYTSGSTGQPKGVMVEHTSNVNMSLDQIRSFEITENDKVVWFASVAFDASISEIMMSLYSGATLCIPSEETIKYKDQFIGFLKETKVSVVTFPPSYLGLLSEKDISGLRCIITAGESANPTKAIAVLESGIDYYNAYGPTECAVCVSFYKVTKNDIDKSIIPIGSPISNTQVYILDESLQPLPIGVAGKLYVSGVGVARGYLNKPELTAEKFISNPFIKGARMYDTGDLGRWLPDGNIEFLGRNDYQVKIRGYRIELGEIETAISGYSEEIQQVVVEAKEINQDKTLVAYYVSKTEIDKSELRTYLQNKLPEYMVPGFYVEIESLPLTPNGKIDRKALPSVTGEDIIKKEYVAPRNAIEEKMVEIWQEVLGIEKIGVTDNFFELGGHSLIIAQVINRTYKQLGKTVSFKAFFTSPSIEELSKQLLENDYLAIPKAQEALSYPLTASQNRLWILSQLEESSLAYNMPATVKLTGTIDVKKFKESFRLLIQRHEILRTYFKTNEEGEVQQHVAPTEEGNFKITEKDYSSVENQEEEIANYLQEKNSQSFDLEKAPLIRASLIKLREDEHVFFLSLHHIIGDGWSIELLIAEVVKTYNALMQGKQANLPELNIQYKDYAVWFNSELQQEKYKVSEQYWLEQFTGEIPVLDLPNFKARPLVQTYNGNNVNHKFPIAFLEKLKTFSKEYDVTLFMTLMAGINALLHRYTGQNDIIIGTPIAGREHPDLENQIGLYLNTLAIRTQLKDESNFLDLVAIQKETLLSAYDHQNYPFDALLGKLKLKRDTSRSALFDVLVVLQNQGQLNNLNIEELINLEVSNYEFKNKTSQFDISFTFVEADGLDLTIEYNTDIYDEYLIERMFLHFENLLTESLEQPERLIQDVDYLTDKEKQQLLVDFNDTKVDYPKDKTIIDLFEEQVDKTPDDIAVVFEEVQLTYKELNEKANQLANYLLKFSNLSKGDFIGISIEKSEFLIISLFGILKAGYAYVLIDSSLPAERFNYILNDSKSKLLIDNKFRDETRNVLISESKEKPNIKINLDDIVYLMYTSGSTGNPKGAINIYKGFTNTVKWYAEKINERDRISIVSNLSFDLTQKNYFAPLIVGARIYIDSDFDPISAKSFIKKQQITVINCAPTLFYSLLEENQEDLISLKKVILGGESIKLELIRDFLKKYDVDIFNSYGPSEASDVSVEYQLKKDEIDLIPIGRPIRNTKIFILDKESNQVPIGVIGEICIGGIGLGLGYLGNDKFTKDKFICTSKYGNIYKSGDSGRWLPDGNIEFLGRNDHQVKIRGYRIELGEIETFILKYSKELIQVAVEAKEMNQEKILVAYLVSGSEIDKSDLRSFLQERLPYYMVPSFYVVLEELPLTPNGKIDRKALQSINEEDIIKKEYVAPRNAIEQKMVEIWQEVLGVQKIGITDNFFELGGHSLIVVQVINQIFKQLGQTISFKIFFANPTIKALNKQLKQSEYLRIPKAAEALSYPLTASQSRLWILSQLENGSLVYNMPGAVRLIGAIDINRFEDSFRLLILGHEILRTYFKKNEEELISQYITPIEQVNFRISEIDFSAVENQEEVVANYLQEKNNEPFILEEAPLLRTSLIKLGENEHLLFLTMHHIIGDGWSLELLIAEIIQTYNALTQGKQVNLPESTIQYKDYAVWLNYELQQEKLKSSEDFWLNQFSGELPVLDLPSFKKRPSVQTYNGASLIHEFSKPFLDKLKGFSEKHQSTLFMTLMTGVKVLLHKYSGQDDIVVGTPIAGREHPDLEDQIGLYLNTLAIRTLFKENNSFLDLLNQEKETLLGAYNHQGYPFDALIKKLNLKKDTSRSALFDVIVVLQNQKQLKNLNNEELIGIEVNEYSFLRKTTQFDIRFAFTEKDGLELMIDYNTDIYDVSLIERMFHHFENLMNGLLDETTKDIQEVEFLTEIEKFQVISEFNNTVVSYPNDKTIVTLFEEQVINTPDNIAIVFGNISLTYKELNEKVNQLAHYLRNEYFIEQNDLVGIKLDRSEQMIIAILSVLKSGAAYVPIDTNYPQERIAYIEKDINCKVIVDEDELALFNLQRFRFNSENPNLINSTSDLAYVIYTSGSTGEPKGVMVEHGNVIRLVKPCSYFPLSPKNILLSTGSVSFDATTIEYFGTLLNGSRLILTTQDNLLDLSKLEDVVKTHKVNSLWMTASWFSQVVESNIKIFENIDQLIIGGDVVSPKHTEKVFERYPAIKIVNGYGPTENTTFSTTFEIQNVKYTTIPIGKPIPNSFAYILNKNLQPVVTGVIGQLYVSGAGVARGYLNKAELTAEKFISNPFVQGERLYDTGDLCKWLPDGNIEFLGRKDQQVKIRGFRIELVEIENVILQYSANFNQVLVVVKEMHQEKVLVAYLVASNDFDKNELRHFLQNKLPDYMIPSFYIVLDKLPLTSNGKINYKALPNISDNDIIRKEFLGPSNEIEEQLAEIWKEVLGVGKIGITDNFFDLGGDSIRSIRLLSRINNFLGLNYKLSDIYAFPSIKELLSIKLERQTSTISPLIKIQVEASFENLSKELDSEKIIAIFPMSDIEQGMLYSSFLNTNLGVYHDQFLIPIPIQDFDESIFIKALELLVEKHEILRVAFNIDNYSVPVHLVYKNIDISLESEDISTKDKKVQQELINEFMIQERTEKPFDISIPGLWRMKIYKLGEQQWHLLFQFHHAILDGWSLASLITELNNTYISIQKEGIMTLEKLSLSYKDYVFNQKCIKESDNQYNYWKEKLNDYKRLDIFTEEVVSNHYNFVLEGKLYNSIQEFVVSQGISMKILNFSAYLYALQMLTYDNDVLAGLVTNGRPLLEDSDKILGCFLNTLPFRLNGTKGTILDFVKQVNHFVNVQKQFEGISLFELHTRFSLNNQGENPFFDTFFNYIDFHILNDLNLQEISKVKEFEFTDINFTLSNTFLDLTICPIQAGINILWHQQRVLKGGITVEQLHSYYYNFLNLLVTRPNNVLNREVILSQAEKQQLLVDFNGTKVDYPKDKTIIDLFEEQVDKTPDNIAVVFEEVQLTYKQLNEKANQLAYYLRETYKIQADDLIGIKLERSEQMILAILGILKSGSAYVPIDPSYPQERIAYIEKDSNCKIVIDEQALEIFYKIQDKYTKSNILKINKPNDLAYVIYTSGTTGNPKGVMVEHKNIVNIISNQTREFNIKENENIAQFSNIAFDASVEQIFLAIL</sequence>
<feature type="domain" description="Carrier" evidence="5">
    <location>
        <begin position="734"/>
        <end position="809"/>
    </location>
</feature>
<dbReference type="Proteomes" id="UP000317289">
    <property type="component" value="Unassembled WGS sequence"/>
</dbReference>
<evidence type="ECO:0000256" key="4">
    <source>
        <dbReference type="ARBA" id="ARBA00022553"/>
    </source>
</evidence>
<dbReference type="InterPro" id="IPR045851">
    <property type="entry name" value="AMP-bd_C_sf"/>
</dbReference>
<evidence type="ECO:0000313" key="6">
    <source>
        <dbReference type="EMBL" id="SMO93240.1"/>
    </source>
</evidence>
<dbReference type="InterPro" id="IPR000873">
    <property type="entry name" value="AMP-dep_synth/lig_dom"/>
</dbReference>
<dbReference type="Gene3D" id="3.30.300.30">
    <property type="match status" value="3"/>
</dbReference>
<dbReference type="FunFam" id="3.40.50.12780:FF:000012">
    <property type="entry name" value="Non-ribosomal peptide synthetase"/>
    <property type="match status" value="1"/>
</dbReference>
<evidence type="ECO:0000259" key="5">
    <source>
        <dbReference type="PROSITE" id="PS50075"/>
    </source>
</evidence>
<gene>
    <name evidence="6" type="ORF">SAMN06265349_1081</name>
</gene>
<dbReference type="CDD" id="cd19531">
    <property type="entry name" value="LCL_NRPS-like"/>
    <property type="match status" value="2"/>
</dbReference>
<reference evidence="6 7" key="1">
    <citation type="submission" date="2017-05" db="EMBL/GenBank/DDBJ databases">
        <authorList>
            <person name="Varghese N."/>
            <person name="Submissions S."/>
        </authorList>
    </citation>
    <scope>NUCLEOTIDE SEQUENCE [LARGE SCALE GENOMIC DNA]</scope>
    <source>
        <strain evidence="6 7">DSM 19382</strain>
    </source>
</reference>
<comment type="similarity">
    <text evidence="2">Belongs to the ATP-dependent AMP-binding enzyme family.</text>
</comment>
<dbReference type="PROSITE" id="PS00455">
    <property type="entry name" value="AMP_BINDING"/>
    <property type="match status" value="4"/>
</dbReference>
<dbReference type="PROSITE" id="PS50075">
    <property type="entry name" value="CARRIER"/>
    <property type="match status" value="3"/>
</dbReference>
<dbReference type="FunFam" id="1.10.1200.10:FF:000005">
    <property type="entry name" value="Nonribosomal peptide synthetase 1"/>
    <property type="match status" value="3"/>
</dbReference>
<dbReference type="Gene3D" id="1.10.1200.10">
    <property type="entry name" value="ACP-like"/>
    <property type="match status" value="3"/>
</dbReference>
<evidence type="ECO:0000256" key="3">
    <source>
        <dbReference type="ARBA" id="ARBA00022450"/>
    </source>
</evidence>
<dbReference type="InterPro" id="IPR001242">
    <property type="entry name" value="Condensation_dom"/>
</dbReference>
<dbReference type="FunFam" id="2.30.38.10:FF:000001">
    <property type="entry name" value="Non-ribosomal peptide synthetase PvdI"/>
    <property type="match status" value="2"/>
</dbReference>
<evidence type="ECO:0000256" key="1">
    <source>
        <dbReference type="ARBA" id="ARBA00001957"/>
    </source>
</evidence>
<comment type="cofactor">
    <cofactor evidence="1">
        <name>pantetheine 4'-phosphate</name>
        <dbReference type="ChEBI" id="CHEBI:47942"/>
    </cofactor>
</comment>
<dbReference type="PROSITE" id="PS00012">
    <property type="entry name" value="PHOSPHOPANTETHEINE"/>
    <property type="match status" value="2"/>
</dbReference>
<dbReference type="SUPFAM" id="SSF56801">
    <property type="entry name" value="Acetyl-CoA synthetase-like"/>
    <property type="match status" value="4"/>
</dbReference>
<dbReference type="CDD" id="cd05930">
    <property type="entry name" value="A_NRPS"/>
    <property type="match status" value="2"/>
</dbReference>
<dbReference type="RefSeq" id="WP_142452429.1">
    <property type="nucleotide sequence ID" value="NZ_FXTA01000008.1"/>
</dbReference>
<dbReference type="InterPro" id="IPR036736">
    <property type="entry name" value="ACP-like_sf"/>
</dbReference>
<dbReference type="InterPro" id="IPR023213">
    <property type="entry name" value="CAT-like_dom_sf"/>
</dbReference>
<organism evidence="6 7">
    <name type="scientific">Flavobacterium resistens</name>
    <dbReference type="NCBI Taxonomy" id="443612"/>
    <lineage>
        <taxon>Bacteria</taxon>
        <taxon>Pseudomonadati</taxon>
        <taxon>Bacteroidota</taxon>
        <taxon>Flavobacteriia</taxon>
        <taxon>Flavobacteriales</taxon>
        <taxon>Flavobacteriaceae</taxon>
        <taxon>Flavobacterium</taxon>
    </lineage>
</organism>
<dbReference type="InterPro" id="IPR042099">
    <property type="entry name" value="ANL_N_sf"/>
</dbReference>
<dbReference type="SUPFAM" id="SSF52777">
    <property type="entry name" value="CoA-dependent acyltransferases"/>
    <property type="match status" value="6"/>
</dbReference>
<dbReference type="Gene3D" id="3.30.559.30">
    <property type="entry name" value="Nonribosomal peptide synthetase, condensation domain"/>
    <property type="match status" value="4"/>
</dbReference>
<evidence type="ECO:0000256" key="2">
    <source>
        <dbReference type="ARBA" id="ARBA00006432"/>
    </source>
</evidence>
<keyword evidence="4" id="KW-0597">Phosphoprotein</keyword>
<dbReference type="NCBIfam" id="NF003417">
    <property type="entry name" value="PRK04813.1"/>
    <property type="match status" value="4"/>
</dbReference>
<dbReference type="Pfam" id="PF00501">
    <property type="entry name" value="AMP-binding"/>
    <property type="match status" value="4"/>
</dbReference>
<dbReference type="InterPro" id="IPR020845">
    <property type="entry name" value="AMP-binding_CS"/>
</dbReference>
<dbReference type="PANTHER" id="PTHR45527">
    <property type="entry name" value="NONRIBOSOMAL PEPTIDE SYNTHETASE"/>
    <property type="match status" value="1"/>
</dbReference>
<dbReference type="InterPro" id="IPR010071">
    <property type="entry name" value="AA_adenyl_dom"/>
</dbReference>
<dbReference type="InterPro" id="IPR025110">
    <property type="entry name" value="AMP-bd_C"/>
</dbReference>
<keyword evidence="3" id="KW-0596">Phosphopantetheine</keyword>
<dbReference type="CDD" id="cd12117">
    <property type="entry name" value="A_NRPS_Srf_like"/>
    <property type="match status" value="1"/>
</dbReference>
<name>A0A521FCK2_9FLAO</name>
<dbReference type="GO" id="GO:0043041">
    <property type="term" value="P:amino acid activation for nonribosomal peptide biosynthetic process"/>
    <property type="evidence" value="ECO:0007669"/>
    <property type="project" value="TreeGrafter"/>
</dbReference>
<evidence type="ECO:0000313" key="7">
    <source>
        <dbReference type="Proteomes" id="UP000317289"/>
    </source>
</evidence>
<dbReference type="GO" id="GO:0005829">
    <property type="term" value="C:cytosol"/>
    <property type="evidence" value="ECO:0007669"/>
    <property type="project" value="TreeGrafter"/>
</dbReference>
<feature type="domain" description="Carrier" evidence="5">
    <location>
        <begin position="2807"/>
        <end position="2882"/>
    </location>
</feature>
<dbReference type="OrthoDB" id="4317020at2"/>
<dbReference type="Pfam" id="PF13193">
    <property type="entry name" value="AMP-binding_C"/>
    <property type="match status" value="3"/>
</dbReference>
<dbReference type="GO" id="GO:0031177">
    <property type="term" value="F:phosphopantetheine binding"/>
    <property type="evidence" value="ECO:0007669"/>
    <property type="project" value="TreeGrafter"/>
</dbReference>
<dbReference type="Gene3D" id="2.30.38.10">
    <property type="entry name" value="Luciferase, Domain 3"/>
    <property type="match status" value="2"/>
</dbReference>
<dbReference type="EMBL" id="FXTA01000008">
    <property type="protein sequence ID" value="SMO93240.1"/>
    <property type="molecule type" value="Genomic_DNA"/>
</dbReference>
<dbReference type="Pfam" id="PF00668">
    <property type="entry name" value="Condensation"/>
    <property type="match status" value="3"/>
</dbReference>
<dbReference type="GO" id="GO:0044550">
    <property type="term" value="P:secondary metabolite biosynthetic process"/>
    <property type="evidence" value="ECO:0007669"/>
    <property type="project" value="UniProtKB-ARBA"/>
</dbReference>
<dbReference type="FunFam" id="3.30.300.30:FF:000010">
    <property type="entry name" value="Enterobactin synthetase component F"/>
    <property type="match status" value="1"/>
</dbReference>
<dbReference type="InterPro" id="IPR006162">
    <property type="entry name" value="Ppantetheine_attach_site"/>
</dbReference>
<accession>A0A521FCK2</accession>
<dbReference type="InterPro" id="IPR009081">
    <property type="entry name" value="PP-bd_ACP"/>
</dbReference>
<dbReference type="Gene3D" id="3.30.559.10">
    <property type="entry name" value="Chloramphenicol acetyltransferase-like domain"/>
    <property type="match status" value="3"/>
</dbReference>
<proteinExistence type="inferred from homology"/>
<dbReference type="FunFam" id="3.40.50.980:FF:000001">
    <property type="entry name" value="Non-ribosomal peptide synthetase"/>
    <property type="match status" value="3"/>
</dbReference>
<feature type="domain" description="Carrier" evidence="5">
    <location>
        <begin position="1767"/>
        <end position="1842"/>
    </location>
</feature>
<feature type="non-terminal residue" evidence="6">
    <location>
        <position position="3562"/>
    </location>
</feature>
<dbReference type="Pfam" id="PF00550">
    <property type="entry name" value="PP-binding"/>
    <property type="match status" value="3"/>
</dbReference>
<dbReference type="Gene3D" id="3.40.50.980">
    <property type="match status" value="4"/>
</dbReference>
<dbReference type="PANTHER" id="PTHR45527:SF1">
    <property type="entry name" value="FATTY ACID SYNTHASE"/>
    <property type="match status" value="1"/>
</dbReference>
<dbReference type="GO" id="GO:0003824">
    <property type="term" value="F:catalytic activity"/>
    <property type="evidence" value="ECO:0007669"/>
    <property type="project" value="InterPro"/>
</dbReference>
<protein>
    <submittedName>
        <fullName evidence="6">Amino acid adenylation domain-containing protein</fullName>
    </submittedName>
</protein>
<dbReference type="FunFam" id="3.30.559.10:FF:000012">
    <property type="entry name" value="Non-ribosomal peptide synthetase"/>
    <property type="match status" value="1"/>
</dbReference>
<dbReference type="Gene3D" id="3.40.50.12780">
    <property type="entry name" value="N-terminal domain of ligase-like"/>
    <property type="match status" value="2"/>
</dbReference>